<organism evidence="2 3">
    <name type="scientific">Trichostrongylus colubriformis</name>
    <name type="common">Black scour worm</name>
    <dbReference type="NCBI Taxonomy" id="6319"/>
    <lineage>
        <taxon>Eukaryota</taxon>
        <taxon>Metazoa</taxon>
        <taxon>Ecdysozoa</taxon>
        <taxon>Nematoda</taxon>
        <taxon>Chromadorea</taxon>
        <taxon>Rhabditida</taxon>
        <taxon>Rhabditina</taxon>
        <taxon>Rhabditomorpha</taxon>
        <taxon>Strongyloidea</taxon>
        <taxon>Trichostrongylidae</taxon>
        <taxon>Trichostrongylus</taxon>
    </lineage>
</organism>
<feature type="compositionally biased region" description="Polar residues" evidence="1">
    <location>
        <begin position="18"/>
        <end position="30"/>
    </location>
</feature>
<evidence type="ECO:0000256" key="1">
    <source>
        <dbReference type="SAM" id="MobiDB-lite"/>
    </source>
</evidence>
<dbReference type="AlphaFoldDB" id="A0AAN8IJ72"/>
<dbReference type="Proteomes" id="UP001331761">
    <property type="component" value="Unassembled WGS sequence"/>
</dbReference>
<evidence type="ECO:0000313" key="2">
    <source>
        <dbReference type="EMBL" id="KAK5971282.1"/>
    </source>
</evidence>
<feature type="region of interest" description="Disordered" evidence="1">
    <location>
        <begin position="18"/>
        <end position="55"/>
    </location>
</feature>
<protein>
    <submittedName>
        <fullName evidence="2">Uncharacterized protein</fullName>
    </submittedName>
</protein>
<feature type="compositionally biased region" description="Basic and acidic residues" evidence="1">
    <location>
        <begin position="31"/>
        <end position="49"/>
    </location>
</feature>
<reference evidence="2 3" key="1">
    <citation type="submission" date="2019-10" db="EMBL/GenBank/DDBJ databases">
        <title>Assembly and Annotation for the nematode Trichostrongylus colubriformis.</title>
        <authorList>
            <person name="Martin J."/>
        </authorList>
    </citation>
    <scope>NUCLEOTIDE SEQUENCE [LARGE SCALE GENOMIC DNA]</scope>
    <source>
        <strain evidence="2">G859</strain>
        <tissue evidence="2">Whole worm</tissue>
    </source>
</reference>
<accession>A0AAN8IJ72</accession>
<name>A0AAN8IJ72_TRICO</name>
<keyword evidence="3" id="KW-1185">Reference proteome</keyword>
<comment type="caution">
    <text evidence="2">The sequence shown here is derived from an EMBL/GenBank/DDBJ whole genome shotgun (WGS) entry which is preliminary data.</text>
</comment>
<evidence type="ECO:0000313" key="3">
    <source>
        <dbReference type="Proteomes" id="UP001331761"/>
    </source>
</evidence>
<gene>
    <name evidence="2" type="ORF">GCK32_021248</name>
</gene>
<proteinExistence type="predicted"/>
<sequence length="83" mass="9328">MCIQRCFRNLILKKNVNKSAEINSVETTDSGDSKQKKGKPPDEDAKKATSDTTAHKATFKVKQLLDGEVLKHKLPAKKPQRKH</sequence>
<dbReference type="EMBL" id="WIXE01018002">
    <property type="protein sequence ID" value="KAK5971282.1"/>
    <property type="molecule type" value="Genomic_DNA"/>
</dbReference>